<proteinExistence type="predicted"/>
<name>A0A915YXC1_9GLOM</name>
<dbReference type="AlphaFoldDB" id="A0A915YXC1"/>
<feature type="coiled-coil region" evidence="1">
    <location>
        <begin position="704"/>
        <end position="745"/>
    </location>
</feature>
<gene>
    <name evidence="3" type="ORF">CHRIB12_LOCUS5354</name>
</gene>
<comment type="caution">
    <text evidence="3">The sequence shown here is derived from an EMBL/GenBank/DDBJ whole genome shotgun (WGS) entry which is preliminary data.</text>
</comment>
<sequence>MSNLAEPINISSESEEEERIPLLSQELVNNEEKLENTLALISSVYHITDIRHSLFPIEYPDTSDDGIAYVFHVENWTDKKAVFNNIQYGLGKPGGAHSNIFCPFLGVQCKDDKKSCQGVKICKIATPEFKDVTHSTVDLNMDLSSRNSSFLTISSSHQIRLNTQEEYLAVINSKCCYNNYTCNGQPVIRYHKTNRSNVNQYFIGCSAYIFGTRHRYISGKPNVDKNLLKELLGNEGRISNVNGDKNCFTLIPSASQKQKCPIPHIIDGKVELLPLVKTGCNVIFHKYEPLDLESCPYIVMVVKNTHSHPPPPPHRTPNHLQQDLKSLIENSNDLLIDSTSRRLISGPLIKAVFGETVLADVHASMNNIDKLRNIIMREQKLLHPYGQAFIDDGHIMILCMFKLQAEHMSKFKYFMVDMSYKRVFGEINELEFNAYDENNNSVVTFCRIYSNGSNAKAYQYMFTAFFEVYEDLTREKPTFYYFNSENSEKKGWAAIIVDLDKGQAKGLSLALNSLYNSLSPEQHLLSVLKSCLIHFERNVRNSKYSDESKFLMRQLPKAKTKDEVDFLFDQLRLIDDENINDWITEYQTPWILASLNCNYSSMDYDVWMTTPFDTNVSECSHANINRERTRLRLKTAIFHSWNYNLGLYRRFYNNYQYNVPMSSKNKSGVKRKIDANKRKEKQKTTSLLKSQNKRQKGNVKGVKNDEFQQQIQELEIEERKEELERKKLDNQLKKLEIARKKKELREGQ</sequence>
<feature type="region of interest" description="Disordered" evidence="2">
    <location>
        <begin position="663"/>
        <end position="704"/>
    </location>
</feature>
<evidence type="ECO:0000313" key="3">
    <source>
        <dbReference type="EMBL" id="CAB5352089.1"/>
    </source>
</evidence>
<dbReference type="VEuPathDB" id="FungiDB:RhiirFUN_018893"/>
<dbReference type="EMBL" id="CAGKOT010000008">
    <property type="protein sequence ID" value="CAB5352089.1"/>
    <property type="molecule type" value="Genomic_DNA"/>
</dbReference>
<accession>A0A915YXC1</accession>
<evidence type="ECO:0000256" key="2">
    <source>
        <dbReference type="SAM" id="MobiDB-lite"/>
    </source>
</evidence>
<evidence type="ECO:0008006" key="5">
    <source>
        <dbReference type="Google" id="ProtNLM"/>
    </source>
</evidence>
<dbReference type="Proteomes" id="UP000684084">
    <property type="component" value="Unassembled WGS sequence"/>
</dbReference>
<evidence type="ECO:0000313" key="4">
    <source>
        <dbReference type="Proteomes" id="UP000684084"/>
    </source>
</evidence>
<evidence type="ECO:0000256" key="1">
    <source>
        <dbReference type="SAM" id="Coils"/>
    </source>
</evidence>
<keyword evidence="1" id="KW-0175">Coiled coil</keyword>
<organism evidence="3 4">
    <name type="scientific">Rhizophagus irregularis</name>
    <dbReference type="NCBI Taxonomy" id="588596"/>
    <lineage>
        <taxon>Eukaryota</taxon>
        <taxon>Fungi</taxon>
        <taxon>Fungi incertae sedis</taxon>
        <taxon>Mucoromycota</taxon>
        <taxon>Glomeromycotina</taxon>
        <taxon>Glomeromycetes</taxon>
        <taxon>Glomerales</taxon>
        <taxon>Glomeraceae</taxon>
        <taxon>Rhizophagus</taxon>
    </lineage>
</organism>
<reference evidence="3" key="1">
    <citation type="submission" date="2020-05" db="EMBL/GenBank/DDBJ databases">
        <authorList>
            <person name="Rincon C."/>
            <person name="Sanders R I."/>
            <person name="Robbins C."/>
            <person name="Chaturvedi A."/>
        </authorList>
    </citation>
    <scope>NUCLEOTIDE SEQUENCE</scope>
    <source>
        <strain evidence="3">CHB12</strain>
    </source>
</reference>
<protein>
    <recommendedName>
        <fullName evidence="5">MULE transposase domain-containing protein</fullName>
    </recommendedName>
</protein>
<dbReference type="OrthoDB" id="2346403at2759"/>